<feature type="region of interest" description="Disordered" evidence="1">
    <location>
        <begin position="581"/>
        <end position="621"/>
    </location>
</feature>
<sequence length="697" mass="77315">MAQQPSDASFSAQVHARNRSIQLIQRPSNVQDTANYNNQSNCTNSNAQIQHHNLSQDSYDPQGFLCLINPNHTLNNDVMFNQIKIITADVLRVTRNAAFAQVEQTNVILEDENRHLRTMVHELQTKLLAGYMQPTFAPSVSAPPPTAASSLTTPANPASNSSSESTRPNPADCKVTWWSKPASTDRAAFARVKVTASNTDDSLEDDGTTSNEDDSDSDDNGKAKEKPDKNDASAIFAWMQQPDGTLITPIQKNKAYRDLKSFWNARSPEEPPLNYSNIDYKDEAAYIGFLEERNPWLAYCDDHWKAKEMMKKNYKSWKKTFDRRKAKKARKEKTREGGSKPKKNSGKGKAKAVEKLPVYNLSDLESGDDDKEPRSSFNPSGSTSSDTSKLSNSKGKESADKAKAPVQNGRLSAKNIPESLKTVSVDMDSLARKACQNKTFDSPTPSLPPALVVSDTPVPRIQVVEDLTAKVNALPKTIPLADKKHPFHVYAKHNNVGKYTEGIATEELWETYDGPFTDLIKTGDHNAREHLIVRGKSGLPAFVRLVRHLAYNRGMDTAVLIPKLERLIVTIDFVVATANKTSQNEETQKKKRKSDASSEDIETTKPAKKTKTSVGAGPGSRKVPDYISPKWLYAKDWKLAEGNAQKSKSAFEEHWTDFEKNEKDKLKPYVALSRKLNSEAVQKSQSSANDTAGTDGV</sequence>
<feature type="compositionally biased region" description="Basic and acidic residues" evidence="1">
    <location>
        <begin position="394"/>
        <end position="403"/>
    </location>
</feature>
<comment type="caution">
    <text evidence="2">The sequence shown here is derived from an EMBL/GenBank/DDBJ whole genome shotgun (WGS) entry which is preliminary data.</text>
</comment>
<evidence type="ECO:0000313" key="2">
    <source>
        <dbReference type="EMBL" id="KAL0569482.1"/>
    </source>
</evidence>
<dbReference type="EMBL" id="JBAHYK010001107">
    <property type="protein sequence ID" value="KAL0569482.1"/>
    <property type="molecule type" value="Genomic_DNA"/>
</dbReference>
<feature type="compositionally biased region" description="Acidic residues" evidence="1">
    <location>
        <begin position="201"/>
        <end position="218"/>
    </location>
</feature>
<feature type="compositionally biased region" description="Polar residues" evidence="1">
    <location>
        <begin position="679"/>
        <end position="697"/>
    </location>
</feature>
<feature type="region of interest" description="Disordered" evidence="1">
    <location>
        <begin position="139"/>
        <end position="178"/>
    </location>
</feature>
<proteinExistence type="predicted"/>
<gene>
    <name evidence="2" type="ORF">V5O48_012479</name>
</gene>
<feature type="compositionally biased region" description="Low complexity" evidence="1">
    <location>
        <begin position="147"/>
        <end position="170"/>
    </location>
</feature>
<feature type="compositionally biased region" description="Basic residues" evidence="1">
    <location>
        <begin position="320"/>
        <end position="332"/>
    </location>
</feature>
<evidence type="ECO:0000313" key="3">
    <source>
        <dbReference type="Proteomes" id="UP001465976"/>
    </source>
</evidence>
<reference evidence="2 3" key="1">
    <citation type="submission" date="2024-02" db="EMBL/GenBank/DDBJ databases">
        <title>A draft genome for the cacao thread blight pathogen Marasmius crinis-equi.</title>
        <authorList>
            <person name="Cohen S.P."/>
            <person name="Baruah I.K."/>
            <person name="Amoako-Attah I."/>
            <person name="Bukari Y."/>
            <person name="Meinhardt L.W."/>
            <person name="Bailey B.A."/>
        </authorList>
    </citation>
    <scope>NUCLEOTIDE SEQUENCE [LARGE SCALE GENOMIC DNA]</scope>
    <source>
        <strain evidence="2 3">GH-76</strain>
    </source>
</reference>
<name>A0ABR3F2M6_9AGAR</name>
<feature type="compositionally biased region" description="Low complexity" evidence="1">
    <location>
        <begin position="375"/>
        <end position="393"/>
    </location>
</feature>
<accession>A0ABR3F2M6</accession>
<feature type="region of interest" description="Disordered" evidence="1">
    <location>
        <begin position="678"/>
        <end position="697"/>
    </location>
</feature>
<evidence type="ECO:0000256" key="1">
    <source>
        <dbReference type="SAM" id="MobiDB-lite"/>
    </source>
</evidence>
<feature type="region of interest" description="Disordered" evidence="1">
    <location>
        <begin position="198"/>
        <end position="230"/>
    </location>
</feature>
<feature type="compositionally biased region" description="Basic residues" evidence="1">
    <location>
        <begin position="340"/>
        <end position="350"/>
    </location>
</feature>
<dbReference type="Proteomes" id="UP001465976">
    <property type="component" value="Unassembled WGS sequence"/>
</dbReference>
<protein>
    <submittedName>
        <fullName evidence="2">Uncharacterized protein</fullName>
    </submittedName>
</protein>
<feature type="compositionally biased region" description="Basic and acidic residues" evidence="1">
    <location>
        <begin position="219"/>
        <end position="230"/>
    </location>
</feature>
<keyword evidence="3" id="KW-1185">Reference proteome</keyword>
<organism evidence="2 3">
    <name type="scientific">Marasmius crinis-equi</name>
    <dbReference type="NCBI Taxonomy" id="585013"/>
    <lineage>
        <taxon>Eukaryota</taxon>
        <taxon>Fungi</taxon>
        <taxon>Dikarya</taxon>
        <taxon>Basidiomycota</taxon>
        <taxon>Agaricomycotina</taxon>
        <taxon>Agaricomycetes</taxon>
        <taxon>Agaricomycetidae</taxon>
        <taxon>Agaricales</taxon>
        <taxon>Marasmiineae</taxon>
        <taxon>Marasmiaceae</taxon>
        <taxon>Marasmius</taxon>
    </lineage>
</organism>
<feature type="region of interest" description="Disordered" evidence="1">
    <location>
        <begin position="320"/>
        <end position="414"/>
    </location>
</feature>